<protein>
    <recommendedName>
        <fullName evidence="4">Protein kinase domain-containing protein</fullName>
    </recommendedName>
</protein>
<reference evidence="2 3" key="1">
    <citation type="submission" date="2024-04" db="EMBL/GenBank/DDBJ databases">
        <title>Tritrichomonas musculus Genome.</title>
        <authorList>
            <person name="Alves-Ferreira E."/>
            <person name="Grigg M."/>
            <person name="Lorenzi H."/>
            <person name="Galac M."/>
        </authorList>
    </citation>
    <scope>NUCLEOTIDE SEQUENCE [LARGE SCALE GENOMIC DNA]</scope>
    <source>
        <strain evidence="2 3">EAF2021</strain>
    </source>
</reference>
<evidence type="ECO:0000313" key="3">
    <source>
        <dbReference type="Proteomes" id="UP001470230"/>
    </source>
</evidence>
<comment type="caution">
    <text evidence="2">The sequence shown here is derived from an EMBL/GenBank/DDBJ whole genome shotgun (WGS) entry which is preliminary data.</text>
</comment>
<keyword evidence="1" id="KW-1133">Transmembrane helix</keyword>
<sequence>MHPQNDPPPLFIKPTFSPQISATPLSSGTEWMFLSFLNLMSVLLTPPTRILIKIWSSCFDYSSQNIFHHNLKSSKILISEDEIFVICDLESKQMTQENYSAKTKDFDVYSFDIIVCFIISGGFCQSLFIELTYHMVKKIFHITFQLLGKLYLKI</sequence>
<gene>
    <name evidence="2" type="ORF">M9Y10_043319</name>
</gene>
<organism evidence="2 3">
    <name type="scientific">Tritrichomonas musculus</name>
    <dbReference type="NCBI Taxonomy" id="1915356"/>
    <lineage>
        <taxon>Eukaryota</taxon>
        <taxon>Metamonada</taxon>
        <taxon>Parabasalia</taxon>
        <taxon>Tritrichomonadida</taxon>
        <taxon>Tritrichomonadidae</taxon>
        <taxon>Tritrichomonas</taxon>
    </lineage>
</organism>
<dbReference type="InterPro" id="IPR011009">
    <property type="entry name" value="Kinase-like_dom_sf"/>
</dbReference>
<name>A0ABR2JZE9_9EUKA</name>
<dbReference type="Gene3D" id="1.10.510.10">
    <property type="entry name" value="Transferase(Phosphotransferase) domain 1"/>
    <property type="match status" value="1"/>
</dbReference>
<keyword evidence="1" id="KW-0812">Transmembrane</keyword>
<proteinExistence type="predicted"/>
<feature type="transmembrane region" description="Helical" evidence="1">
    <location>
        <begin position="108"/>
        <end position="129"/>
    </location>
</feature>
<evidence type="ECO:0008006" key="4">
    <source>
        <dbReference type="Google" id="ProtNLM"/>
    </source>
</evidence>
<keyword evidence="3" id="KW-1185">Reference proteome</keyword>
<accession>A0ABR2JZE9</accession>
<dbReference type="SUPFAM" id="SSF56112">
    <property type="entry name" value="Protein kinase-like (PK-like)"/>
    <property type="match status" value="1"/>
</dbReference>
<dbReference type="Proteomes" id="UP001470230">
    <property type="component" value="Unassembled WGS sequence"/>
</dbReference>
<keyword evidence="1" id="KW-0472">Membrane</keyword>
<dbReference type="EMBL" id="JAPFFF010000008">
    <property type="protein sequence ID" value="KAK8884213.1"/>
    <property type="molecule type" value="Genomic_DNA"/>
</dbReference>
<evidence type="ECO:0000313" key="2">
    <source>
        <dbReference type="EMBL" id="KAK8884213.1"/>
    </source>
</evidence>
<evidence type="ECO:0000256" key="1">
    <source>
        <dbReference type="SAM" id="Phobius"/>
    </source>
</evidence>